<dbReference type="KEGG" id="fae:FAES_1454"/>
<reference evidence="2 3" key="1">
    <citation type="journal article" date="2012" name="J. Bacteriol.">
        <title>Genome Sequence of Fibrella aestuarina BUZ 2T, a Filamentous Marine Bacterium.</title>
        <authorList>
            <person name="Filippini M."/>
            <person name="Qi W."/>
            <person name="Blom J."/>
            <person name="Goesmann A."/>
            <person name="Smits T.H."/>
            <person name="Bagheri H.C."/>
        </authorList>
    </citation>
    <scope>NUCLEOTIDE SEQUENCE [LARGE SCALE GENOMIC DNA]</scope>
    <source>
        <strain evidence="3">BUZ 2T</strain>
    </source>
</reference>
<gene>
    <name evidence="2" type="ORF">FAES_1454</name>
</gene>
<dbReference type="PATRIC" id="fig|1166018.3.peg.3189"/>
<organism evidence="2 3">
    <name type="scientific">Fibrella aestuarina BUZ 2</name>
    <dbReference type="NCBI Taxonomy" id="1166018"/>
    <lineage>
        <taxon>Bacteria</taxon>
        <taxon>Pseudomonadati</taxon>
        <taxon>Bacteroidota</taxon>
        <taxon>Cytophagia</taxon>
        <taxon>Cytophagales</taxon>
        <taxon>Spirosomataceae</taxon>
        <taxon>Fibrella</taxon>
    </lineage>
</organism>
<dbReference type="OrthoDB" id="1491176at2"/>
<protein>
    <submittedName>
        <fullName evidence="2">Uncharacterized protein</fullName>
    </submittedName>
</protein>
<proteinExistence type="predicted"/>
<evidence type="ECO:0000313" key="3">
    <source>
        <dbReference type="Proteomes" id="UP000011058"/>
    </source>
</evidence>
<dbReference type="Proteomes" id="UP000011058">
    <property type="component" value="Chromosome"/>
</dbReference>
<dbReference type="RefSeq" id="WP_015330563.1">
    <property type="nucleotide sequence ID" value="NC_020054.1"/>
</dbReference>
<name>I0K5R1_9BACT</name>
<sequence length="608" mass="66288">MRYIKLLLPLIVSLRVFGQNTHVINHTLSYTQLQGATPLVVPLPITAAEFAQAKANKNLFQLRLKVDDAPSSANQSLALATIRHQEPASVNLATGTIQLDYVLDLQPDNKTEFVPTKNQLIRAVPWSDTTLRPLHLLLPDIQPGFTSQEDNAIQIDFCAEDNQGVRFPFARKWPFIKADETIRAVVRHVNPLRYNAALGTDGIAFNTDPGAAFSAVSGIFDQSGTFFKKNDLSSSISRNATVRKLEKLTGIAPVISQRLSITKRLDCLSEADLALLRSLKVEQQRVLDDYKIADEFALKATLTQAANAALASLTAVSMISSTSISSTTSAVNSSTTTPATGLTTTVRSVTTSQNNSLVTDAGQADEYTLYVRALAEYALTADLASRTFKLIQTLDDVVEGSTLRLRPFSPKQYTGADVIRITLSTAPAGNTAVSPTKQSYDLWVTGRLKIDYSAGVFFSGLADESFSTRDTTFKPTSSTATITRQIKDVDDANKLTVALGVLAHAYWRLPILGGTVTPGLTAGSGITFKGRPIVVVGASLLLGRAQRVVFTYGRSFGIQRELSARYEKLNNYATSDSTPFTYVDTFRGRWFFGLTFNWGKNEKIVTTN</sequence>
<dbReference type="EMBL" id="HE796683">
    <property type="protein sequence ID" value="CCG99464.1"/>
    <property type="molecule type" value="Genomic_DNA"/>
</dbReference>
<keyword evidence="1" id="KW-0732">Signal</keyword>
<feature type="signal peptide" evidence="1">
    <location>
        <begin position="1"/>
        <end position="18"/>
    </location>
</feature>
<dbReference type="STRING" id="1166018.FAES_1454"/>
<dbReference type="AlphaFoldDB" id="I0K5R1"/>
<keyword evidence="3" id="KW-1185">Reference proteome</keyword>
<dbReference type="HOGENOM" id="CLU_448879_0_0_10"/>
<accession>I0K5R1</accession>
<evidence type="ECO:0000256" key="1">
    <source>
        <dbReference type="SAM" id="SignalP"/>
    </source>
</evidence>
<feature type="chain" id="PRO_5003631139" evidence="1">
    <location>
        <begin position="19"/>
        <end position="608"/>
    </location>
</feature>
<evidence type="ECO:0000313" key="2">
    <source>
        <dbReference type="EMBL" id="CCG99464.1"/>
    </source>
</evidence>